<sequence>MKTLNLEEAAEFLKMHPVTLRRKANKGDVPGRKVGRAWVFIMEHLADFVSGRYPEPRRELRLIDGGKQQEENKCRSINAGKRGGFNSKPQTGKEYSSLLGLK</sequence>
<name>A0A1R4HFD4_9GAMM</name>
<evidence type="ECO:0000256" key="1">
    <source>
        <dbReference type="SAM" id="MobiDB-lite"/>
    </source>
</evidence>
<reference evidence="4" key="1">
    <citation type="submission" date="2017-02" db="EMBL/GenBank/DDBJ databases">
        <authorList>
            <person name="Daims H."/>
        </authorList>
    </citation>
    <scope>NUCLEOTIDE SEQUENCE [LARGE SCALE GENOMIC DNA]</scope>
</reference>
<feature type="domain" description="Helix-turn-helix" evidence="2">
    <location>
        <begin position="4"/>
        <end position="52"/>
    </location>
</feature>
<feature type="region of interest" description="Disordered" evidence="1">
    <location>
        <begin position="63"/>
        <end position="102"/>
    </location>
</feature>
<evidence type="ECO:0000313" key="4">
    <source>
        <dbReference type="Proteomes" id="UP000195667"/>
    </source>
</evidence>
<proteinExistence type="predicted"/>
<dbReference type="InterPro" id="IPR041657">
    <property type="entry name" value="HTH_17"/>
</dbReference>
<dbReference type="EMBL" id="FUKI01000139">
    <property type="protein sequence ID" value="SJM94965.1"/>
    <property type="molecule type" value="Genomic_DNA"/>
</dbReference>
<organism evidence="3 4">
    <name type="scientific">Crenothrix polyspora</name>
    <dbReference type="NCBI Taxonomy" id="360316"/>
    <lineage>
        <taxon>Bacteria</taxon>
        <taxon>Pseudomonadati</taxon>
        <taxon>Pseudomonadota</taxon>
        <taxon>Gammaproteobacteria</taxon>
        <taxon>Methylococcales</taxon>
        <taxon>Crenotrichaceae</taxon>
        <taxon>Crenothrix</taxon>
    </lineage>
</organism>
<dbReference type="Pfam" id="PF12728">
    <property type="entry name" value="HTH_17"/>
    <property type="match status" value="1"/>
</dbReference>
<dbReference type="RefSeq" id="WP_087144571.1">
    <property type="nucleotide sequence ID" value="NZ_FUKI01000139.1"/>
</dbReference>
<protein>
    <submittedName>
        <fullName evidence="3">DNA binding protein, excisionase family</fullName>
    </submittedName>
</protein>
<feature type="compositionally biased region" description="Basic and acidic residues" evidence="1">
    <location>
        <begin position="63"/>
        <end position="74"/>
    </location>
</feature>
<dbReference type="OrthoDB" id="9800023at2"/>
<dbReference type="Proteomes" id="UP000195667">
    <property type="component" value="Unassembled WGS sequence"/>
</dbReference>
<dbReference type="AlphaFoldDB" id="A0A1R4HFD4"/>
<accession>A0A1R4HFD4</accession>
<keyword evidence="4" id="KW-1185">Reference proteome</keyword>
<evidence type="ECO:0000313" key="3">
    <source>
        <dbReference type="EMBL" id="SJM94965.1"/>
    </source>
</evidence>
<evidence type="ECO:0000259" key="2">
    <source>
        <dbReference type="Pfam" id="PF12728"/>
    </source>
</evidence>
<gene>
    <name evidence="3" type="ORF">CRENPOLYSF1_610027</name>
</gene>